<dbReference type="RefSeq" id="WP_147913538.1">
    <property type="nucleotide sequence ID" value="NZ_JBHUEJ010000045.1"/>
</dbReference>
<dbReference type="GO" id="GO:0016853">
    <property type="term" value="F:isomerase activity"/>
    <property type="evidence" value="ECO:0007669"/>
    <property type="project" value="UniProtKB-KW"/>
</dbReference>
<evidence type="ECO:0000313" key="3">
    <source>
        <dbReference type="EMBL" id="MFD1712551.1"/>
    </source>
</evidence>
<dbReference type="PROSITE" id="PS51318">
    <property type="entry name" value="TAT"/>
    <property type="match status" value="1"/>
</dbReference>
<dbReference type="EMBL" id="JBHUEJ010000045">
    <property type="protein sequence ID" value="MFD1712551.1"/>
    <property type="molecule type" value="Genomic_DNA"/>
</dbReference>
<keyword evidence="3" id="KW-0413">Isomerase</keyword>
<dbReference type="InterPro" id="IPR016087">
    <property type="entry name" value="Chalcone_isomerase"/>
</dbReference>
<keyword evidence="1" id="KW-0732">Signal</keyword>
<proteinExistence type="predicted"/>
<gene>
    <name evidence="3" type="ORF">ACFSF0_18295</name>
</gene>
<comment type="caution">
    <text evidence="3">The sequence shown here is derived from an EMBL/GenBank/DDBJ whole genome shotgun (WGS) entry which is preliminary data.</text>
</comment>
<sequence>MTHITAASPSRRQVLAAALCLSGALLATPARALEVAGTPVPESVTVAGKPLVLNGAGVRYKAMFKVYVAALYVPQKTSSVAEAWSTDTPKRLRLVMLRDIDSTELGNMFARGMEENAERGSMVKLLPGIMRMSQIFTDYKRMVPGNSIQMDWVPGTGCVLTVNGKLEGEPFREPEFFRGLLSIWLGQKPADWKLKDALLGKEG</sequence>
<organism evidence="3 4">
    <name type="scientific">Ottowia flava</name>
    <dbReference type="NCBI Taxonomy" id="2675430"/>
    <lineage>
        <taxon>Bacteria</taxon>
        <taxon>Pseudomonadati</taxon>
        <taxon>Pseudomonadota</taxon>
        <taxon>Betaproteobacteria</taxon>
        <taxon>Burkholderiales</taxon>
        <taxon>Comamonadaceae</taxon>
        <taxon>Ottowia</taxon>
    </lineage>
</organism>
<dbReference type="InterPro" id="IPR016088">
    <property type="entry name" value="Chalcone_isomerase_3-sand"/>
</dbReference>
<evidence type="ECO:0000313" key="4">
    <source>
        <dbReference type="Proteomes" id="UP001597304"/>
    </source>
</evidence>
<dbReference type="InterPro" id="IPR006311">
    <property type="entry name" value="TAT_signal"/>
</dbReference>
<name>A0ABW4KZ86_9BURK</name>
<feature type="signal peptide" evidence="1">
    <location>
        <begin position="1"/>
        <end position="32"/>
    </location>
</feature>
<keyword evidence="4" id="KW-1185">Reference proteome</keyword>
<dbReference type="InterPro" id="IPR036298">
    <property type="entry name" value="Chalcone_isomerase_sf"/>
</dbReference>
<protein>
    <submittedName>
        <fullName evidence="3">Chalcone isomerase family protein</fullName>
    </submittedName>
</protein>
<feature type="domain" description="Chalcone isomerase" evidence="2">
    <location>
        <begin position="32"/>
        <end position="200"/>
    </location>
</feature>
<dbReference type="SUPFAM" id="SSF54626">
    <property type="entry name" value="Chalcone isomerase"/>
    <property type="match status" value="1"/>
</dbReference>
<feature type="chain" id="PRO_5046204500" evidence="1">
    <location>
        <begin position="33"/>
        <end position="203"/>
    </location>
</feature>
<reference evidence="4" key="1">
    <citation type="journal article" date="2019" name="Int. J. Syst. Evol. Microbiol.">
        <title>The Global Catalogue of Microorganisms (GCM) 10K type strain sequencing project: providing services to taxonomists for standard genome sequencing and annotation.</title>
        <authorList>
            <consortium name="The Broad Institute Genomics Platform"/>
            <consortium name="The Broad Institute Genome Sequencing Center for Infectious Disease"/>
            <person name="Wu L."/>
            <person name="Ma J."/>
        </authorList>
    </citation>
    <scope>NUCLEOTIDE SEQUENCE [LARGE SCALE GENOMIC DNA]</scope>
    <source>
        <strain evidence="4">LMG 29247</strain>
    </source>
</reference>
<dbReference type="Gene3D" id="3.50.70.10">
    <property type="match status" value="1"/>
</dbReference>
<dbReference type="Pfam" id="PF16036">
    <property type="entry name" value="Chalcone_3"/>
    <property type="match status" value="1"/>
</dbReference>
<evidence type="ECO:0000259" key="2">
    <source>
        <dbReference type="Pfam" id="PF16036"/>
    </source>
</evidence>
<accession>A0ABW4KZ86</accession>
<dbReference type="Proteomes" id="UP001597304">
    <property type="component" value="Unassembled WGS sequence"/>
</dbReference>
<evidence type="ECO:0000256" key="1">
    <source>
        <dbReference type="SAM" id="SignalP"/>
    </source>
</evidence>